<evidence type="ECO:0000313" key="3">
    <source>
        <dbReference type="Proteomes" id="UP000183447"/>
    </source>
</evidence>
<dbReference type="PANTHER" id="PTHR30548:SF1">
    <property type="entry name" value="DEHYDRATASE SUBUNIT MJ0007-RELATED"/>
    <property type="match status" value="1"/>
</dbReference>
<evidence type="ECO:0000256" key="1">
    <source>
        <dbReference type="ARBA" id="ARBA00005806"/>
    </source>
</evidence>
<protein>
    <submittedName>
        <fullName evidence="2">Benzoyl-CoA reductase/2-hydroxyglutaryl-CoA dehydratase subunit, BcrC/BadD/HgdB</fullName>
    </submittedName>
</protein>
<dbReference type="EMBL" id="FPKU01000001">
    <property type="protein sequence ID" value="SFZ81874.1"/>
    <property type="molecule type" value="Genomic_DNA"/>
</dbReference>
<reference evidence="2 3" key="1">
    <citation type="submission" date="2016-11" db="EMBL/GenBank/DDBJ databases">
        <authorList>
            <person name="Jaros S."/>
            <person name="Januszkiewicz K."/>
            <person name="Wedrychowicz H."/>
        </authorList>
    </citation>
    <scope>NUCLEOTIDE SEQUENCE [LARGE SCALE GENOMIC DNA]</scope>
    <source>
        <strain evidence="2 3">ATCC 23634</strain>
    </source>
</reference>
<accession>A0A1K2HU49</accession>
<proteinExistence type="inferred from homology"/>
<evidence type="ECO:0000313" key="2">
    <source>
        <dbReference type="EMBL" id="SFZ81874.1"/>
    </source>
</evidence>
<gene>
    <name evidence="2" type="ORF">SAMN02983003_0747</name>
</gene>
<dbReference type="Proteomes" id="UP000183447">
    <property type="component" value="Unassembled WGS sequence"/>
</dbReference>
<sequence>MSAGPAHRLEDIASIYADREAEARRFYAHGGRVIGVLGATVPTELITAAGMFPLRLVGDPARGTARSDAYMEPVREGYLRAIVEKLLAGDYGFLDLIVVPRSSEGLLQFYYLVEHIRTTEPELRLPALHLFDLLQTPFDYTARYVRARMEELRTRLGGIAGAPISDKAIADAIASHDAARRGFGTIVARRRTTPPAISGTTALRLAGCGQVLPVDALAALIAEAVTHHETIVPGPRLMIKGSPQEHDGFYRAVEATGATIVADDHDWGETLYETPVGDSDDPMQALVAHCMTHRPSPRRLPQEAVDAEFIARVRDAAVDGVIFALEAHDDTLGWDYPAQKRALEAIGVASILLTGQSYWSIDDRTQTDIATFVRELSR</sequence>
<dbReference type="Gene3D" id="3.40.50.11890">
    <property type="match status" value="1"/>
</dbReference>
<dbReference type="AlphaFoldDB" id="A0A1K2HU49"/>
<comment type="similarity">
    <text evidence="1">Belongs to the FldB/FldC dehydratase alpha/beta subunit family.</text>
</comment>
<dbReference type="Gene3D" id="1.20.1270.370">
    <property type="match status" value="1"/>
</dbReference>
<dbReference type="PANTHER" id="PTHR30548">
    <property type="entry name" value="2-HYDROXYGLUTARYL-COA DEHYDRATASE, D-COMPONENT-RELATED"/>
    <property type="match status" value="1"/>
</dbReference>
<dbReference type="STRING" id="665118.SAMN02983003_0747"/>
<name>A0A1K2HU49_9HYPH</name>
<dbReference type="InterPro" id="IPR010327">
    <property type="entry name" value="FldB/FldC_alpha/beta"/>
</dbReference>
<dbReference type="RefSeq" id="WP_072339121.1">
    <property type="nucleotide sequence ID" value="NZ_FPKU01000001.1"/>
</dbReference>
<dbReference type="Pfam" id="PF06050">
    <property type="entry name" value="HGD-D"/>
    <property type="match status" value="1"/>
</dbReference>
<dbReference type="OrthoDB" id="355459at2"/>
<dbReference type="Gene3D" id="3.40.50.11900">
    <property type="match status" value="1"/>
</dbReference>
<organism evidence="2 3">
    <name type="scientific">Devosia enhydra</name>
    <dbReference type="NCBI Taxonomy" id="665118"/>
    <lineage>
        <taxon>Bacteria</taxon>
        <taxon>Pseudomonadati</taxon>
        <taxon>Pseudomonadota</taxon>
        <taxon>Alphaproteobacteria</taxon>
        <taxon>Hyphomicrobiales</taxon>
        <taxon>Devosiaceae</taxon>
        <taxon>Devosia</taxon>
    </lineage>
</organism>
<keyword evidence="3" id="KW-1185">Reference proteome</keyword>